<dbReference type="Pfam" id="PF13417">
    <property type="entry name" value="GST_N_3"/>
    <property type="match status" value="1"/>
</dbReference>
<dbReference type="Pfam" id="PF16457">
    <property type="entry name" value="PH_12"/>
    <property type="match status" value="1"/>
</dbReference>
<feature type="domain" description="GST N-terminal" evidence="3">
    <location>
        <begin position="117"/>
        <end position="198"/>
    </location>
</feature>
<organism evidence="5 6">
    <name type="scientific">Chytriomyces confervae</name>
    <dbReference type="NCBI Taxonomy" id="246404"/>
    <lineage>
        <taxon>Eukaryota</taxon>
        <taxon>Fungi</taxon>
        <taxon>Fungi incertae sedis</taxon>
        <taxon>Chytridiomycota</taxon>
        <taxon>Chytridiomycota incertae sedis</taxon>
        <taxon>Chytridiomycetes</taxon>
        <taxon>Chytridiales</taxon>
        <taxon>Chytriomycetaceae</taxon>
        <taxon>Chytriomyces</taxon>
    </lineage>
</organism>
<feature type="compositionally biased region" description="Polar residues" evidence="2">
    <location>
        <begin position="60"/>
        <end position="74"/>
    </location>
</feature>
<dbReference type="PROSITE" id="PS51335">
    <property type="entry name" value="ELMO"/>
    <property type="match status" value="1"/>
</dbReference>
<feature type="region of interest" description="Disordered" evidence="2">
    <location>
        <begin position="1514"/>
        <end position="1638"/>
    </location>
</feature>
<dbReference type="InterPro" id="IPR006816">
    <property type="entry name" value="ELMO_dom"/>
</dbReference>
<accession>A0A507FP78</accession>
<feature type="region of interest" description="Disordered" evidence="2">
    <location>
        <begin position="55"/>
        <end position="74"/>
    </location>
</feature>
<evidence type="ECO:0000313" key="6">
    <source>
        <dbReference type="Proteomes" id="UP000320333"/>
    </source>
</evidence>
<dbReference type="InterPro" id="IPR012312">
    <property type="entry name" value="Hemerythrin-like"/>
</dbReference>
<dbReference type="Pfam" id="PF01814">
    <property type="entry name" value="Hemerythrin"/>
    <property type="match status" value="1"/>
</dbReference>
<dbReference type="Proteomes" id="UP000320333">
    <property type="component" value="Unassembled WGS sequence"/>
</dbReference>
<evidence type="ECO:0008006" key="7">
    <source>
        <dbReference type="Google" id="ProtNLM"/>
    </source>
</evidence>
<feature type="region of interest" description="Disordered" evidence="2">
    <location>
        <begin position="1"/>
        <end position="21"/>
    </location>
</feature>
<dbReference type="STRING" id="246404.A0A507FP78"/>
<dbReference type="Gene3D" id="1.20.1050.10">
    <property type="match status" value="1"/>
</dbReference>
<dbReference type="InterPro" id="IPR001849">
    <property type="entry name" value="PH_domain"/>
</dbReference>
<sequence length="1652" mass="182572">MNCLSSCFGTPSASRTSKADTEAASILTAQPQHPPASVSIPKNANLVQSPVAAPTLPPSALTSEMTSRPNTSTLGKPVLDVLKTAVSKDTLKSTLISTQPRAVVSPSDSAVSLKPGSGYRLYSRGDCPFTEQVRIAFALKQVQIEFVKWLPEQREFPSWFKDASPDGSFPVLQFPDGIYSNDSASIIAAIDSKFPTPSLLRNDTRYQALYDMIRTQLIPAFMRVLTNPDASAQSEARIKLHASFTALIQQLQESHEADEKACFLLGANLSEADVLLAPFLHRIPLLTFFRGVTVPENARLGAYILAVTNHKSVALVLPSLEQLKHAHVMSLEKQSVSSLVRLQHVAIRVNFDKCTSVATSLLHGGHSANLVVPAKALRDRLRKLVSLLRAHAAFEEQVLFPEFERRKRGASAGTRAEYERKLLKLEAFEGEFEQVLGMIANGQLKKLMRSEEYKAFVDRLRSLSVSEKFHMAGEEADLLPLVAGTGEAEKDLVVQIYLNMQESNKNIIPFILDALPAPEKMQYVYDLQESLGSRHLKEWISFKELLANHLTAEEYSDLQYRLPMLLALLKMSVVVRIVKESTGEGMDCMVNPYAPVAQTAEQVARMLGMEGPEGKTRDTRGRFVLRSEGVTLRDTRALRAALQLGQHKQSQGRGPSGTGTTPMWLSVCESPVLLAVDMQAVLRTMYLHGKEDGGGVGVDSVDGTRIANAALFALVSLIKDTEFFEAFVVTRDGLESLLAVIMRLVGPVVRRTSPCACADAVSQHESLLAGNAADQGRMTHAPSCTYPIQIEMLTNALSALLTMLELHDSTHSTRFNDTPAVLNALLSIVLVDPPLSVLINPASAILIRLLLLQSLPPNSNALSFDSNSKVPAQNSFWPQIADFITASPNFTSALIDRLTHSEDYSLQVTTLSLLNAFVHKSLYSSNPAASSQLSSFTSASSASSVTARASTGSTAFSNTLSKQPTFSFLECLEEHKFRTALVSLTRKQQLLSEPANDELRRLIVEFQRLLVKHWSRSKRTTIATSVGGAATHLSSIDPSVSSEHGVSGVKKKWDVRYFPESRLIAEIWKSVVSASLDSNDAQASSPPLSMSTAANMRWKKLGFDNENPRKEFSRVGLFGLQMMHSFVMTHTDLMARFLREQSVKPLEKRCPFGKACVEVVELLSDFWEISSGYPTTTSVQPLLLEFDTIFHISLRLYLRLWLDMEAKNMSGSEDVIRVAAAVGFHFRACVASSSQLASVGTQLVHFEREMLSVPYSVIRERQLKEVSNDDVLMSRLAVRTLREKLYKQNYEFVKAQRITLIMQGAWFPAINEKGRVKNVHRFYRLSPNAKVLHYGEFKSEAPPTNLPKPELQNLKHKIDITHVTEVLSGFSSPIFSSKRKTVQEDSSLCFSIATSISANSTTSYSRSTNPESLADFVCRTKREYSEWIDAFNMLLDKNISTQETATLILQLTDLELKVALLGITGSGLSVPSVAPELGDPPIPSVLFYYRGGGDGGSDDGREARMGGLQSLVSDMKRRDDAGDSSSGSSSDSDAKSDDKKLRRREKKKRDRDEDDSDGSDARMKRHKKSKKSSKSKKDKDKKKKKEKKSKKKSKKKAESSDSSASDSDESGEVRYSAITGKKIKLKVPKSKQDKVNDINRQDLRRMLNECFD</sequence>
<gene>
    <name evidence="5" type="ORF">CcCBS67573_g00537</name>
</gene>
<comment type="caution">
    <text evidence="5">The sequence shown here is derived from an EMBL/GenBank/DDBJ whole genome shotgun (WGS) entry which is preliminary data.</text>
</comment>
<proteinExistence type="predicted"/>
<dbReference type="SUPFAM" id="SSF47616">
    <property type="entry name" value="GST C-terminal domain-like"/>
    <property type="match status" value="1"/>
</dbReference>
<feature type="domain" description="ELMO" evidence="4">
    <location>
        <begin position="1059"/>
        <end position="1230"/>
    </location>
</feature>
<dbReference type="InterPro" id="IPR036249">
    <property type="entry name" value="Thioredoxin-like_sf"/>
</dbReference>
<dbReference type="Gene3D" id="2.30.29.30">
    <property type="entry name" value="Pleckstrin-homology domain (PH domain)/Phosphotyrosine-binding domain (PTB)"/>
    <property type="match status" value="1"/>
</dbReference>
<dbReference type="InterPro" id="IPR004045">
    <property type="entry name" value="Glutathione_S-Trfase_N"/>
</dbReference>
<feature type="compositionally biased region" description="Polar residues" evidence="2">
    <location>
        <begin position="1"/>
        <end position="16"/>
    </location>
</feature>
<dbReference type="Gene3D" id="1.20.120.520">
    <property type="entry name" value="nmb1532 protein domain like"/>
    <property type="match status" value="1"/>
</dbReference>
<dbReference type="SUPFAM" id="SSF50729">
    <property type="entry name" value="PH domain-like"/>
    <property type="match status" value="1"/>
</dbReference>
<dbReference type="InterPro" id="IPR036282">
    <property type="entry name" value="Glutathione-S-Trfase_C_sf"/>
</dbReference>
<reference evidence="5 6" key="1">
    <citation type="journal article" date="2019" name="Sci. Rep.">
        <title>Comparative genomics of chytrid fungi reveal insights into the obligate biotrophic and pathogenic lifestyle of Synchytrium endobioticum.</title>
        <authorList>
            <person name="van de Vossenberg B.T.L.H."/>
            <person name="Warris S."/>
            <person name="Nguyen H.D.T."/>
            <person name="van Gent-Pelzer M.P.E."/>
            <person name="Joly D.L."/>
            <person name="van de Geest H.C."/>
            <person name="Bonants P.J.M."/>
            <person name="Smith D.S."/>
            <person name="Levesque C.A."/>
            <person name="van der Lee T.A.J."/>
        </authorList>
    </citation>
    <scope>NUCLEOTIDE SEQUENCE [LARGE SCALE GENOMIC DNA]</scope>
    <source>
        <strain evidence="5 6">CBS 675.73</strain>
    </source>
</reference>
<evidence type="ECO:0000313" key="5">
    <source>
        <dbReference type="EMBL" id="TPX78229.1"/>
    </source>
</evidence>
<dbReference type="InterPro" id="IPR011993">
    <property type="entry name" value="PH-like_dom_sf"/>
</dbReference>
<evidence type="ECO:0000259" key="3">
    <source>
        <dbReference type="PROSITE" id="PS50404"/>
    </source>
</evidence>
<dbReference type="EMBL" id="QEAP01000007">
    <property type="protein sequence ID" value="TPX78229.1"/>
    <property type="molecule type" value="Genomic_DNA"/>
</dbReference>
<protein>
    <recommendedName>
        <fullName evidence="7">PH domain-containing protein</fullName>
    </recommendedName>
</protein>
<dbReference type="PROSITE" id="PS50404">
    <property type="entry name" value="GST_NTER"/>
    <property type="match status" value="1"/>
</dbReference>
<name>A0A507FP78_9FUNG</name>
<dbReference type="CDD" id="cd00299">
    <property type="entry name" value="GST_C_family"/>
    <property type="match status" value="1"/>
</dbReference>
<dbReference type="Gene3D" id="3.40.30.10">
    <property type="entry name" value="Glutaredoxin"/>
    <property type="match status" value="1"/>
</dbReference>
<evidence type="ECO:0000256" key="1">
    <source>
        <dbReference type="ARBA" id="ARBA00024863"/>
    </source>
</evidence>
<dbReference type="SUPFAM" id="SSF52833">
    <property type="entry name" value="Thioredoxin-like"/>
    <property type="match status" value="1"/>
</dbReference>
<dbReference type="PANTHER" id="PTHR35739:SF1">
    <property type="entry name" value="OS01G0861700 PROTEIN"/>
    <property type="match status" value="1"/>
</dbReference>
<keyword evidence="6" id="KW-1185">Reference proteome</keyword>
<dbReference type="OrthoDB" id="28413at2759"/>
<evidence type="ECO:0000256" key="2">
    <source>
        <dbReference type="SAM" id="MobiDB-lite"/>
    </source>
</evidence>
<dbReference type="PANTHER" id="PTHR35739">
    <property type="entry name" value="OS01G0861700 PROTEIN"/>
    <property type="match status" value="1"/>
</dbReference>
<evidence type="ECO:0000259" key="4">
    <source>
        <dbReference type="PROSITE" id="PS51335"/>
    </source>
</evidence>
<comment type="function">
    <text evidence="1">Involved in cytoskeletal rearrangements required for phagocytosis of apoptotic cells and cell motility. Acts in association with DOCK1 and CRK. Was initially proposed to be required in complex with DOCK1 to activate Rac Rho small GTPases. May enhance the guanine nucleotide exchange factor (GEF) activity of DOCK1.</text>
</comment>
<feature type="compositionally biased region" description="Basic residues" evidence="2">
    <location>
        <begin position="1563"/>
        <end position="1595"/>
    </location>
</feature>
<dbReference type="Pfam" id="PF04727">
    <property type="entry name" value="ELMO_CED12"/>
    <property type="match status" value="1"/>
</dbReference>